<evidence type="ECO:0000256" key="2">
    <source>
        <dbReference type="ARBA" id="ARBA00008807"/>
    </source>
</evidence>
<feature type="transmembrane region" description="Helical" evidence="7">
    <location>
        <begin position="120"/>
        <end position="138"/>
    </location>
</feature>
<sequence length="198" mass="20904">PLVMDPNIPHEPNPLTLRAIAVGCLLGSLVSHSILYLGLKTGFSFSANIFGAIFGYGILYFLARSGISLFGPSVFGPQENSIVQAAPTGTGGISGIFIAALPAMYQLGVMGAGRNPREDIGTIFTITLVCSFVGLFFVTPLRKFFIIQVARELKLMIPTAALYWRGTLSGRCSFTTATASARRSLPTTPSGPGCTASH</sequence>
<evidence type="ECO:0000313" key="9">
    <source>
        <dbReference type="Proteomes" id="UP001275084"/>
    </source>
</evidence>
<gene>
    <name evidence="8" type="ORF">B0T25DRAFT_443498</name>
</gene>
<evidence type="ECO:0000256" key="5">
    <source>
        <dbReference type="ARBA" id="ARBA00022989"/>
    </source>
</evidence>
<evidence type="ECO:0000256" key="4">
    <source>
        <dbReference type="ARBA" id="ARBA00022692"/>
    </source>
</evidence>
<keyword evidence="9" id="KW-1185">Reference proteome</keyword>
<reference evidence="8" key="2">
    <citation type="submission" date="2023-06" db="EMBL/GenBank/DDBJ databases">
        <authorList>
            <consortium name="Lawrence Berkeley National Laboratory"/>
            <person name="Haridas S."/>
            <person name="Hensen N."/>
            <person name="Bonometti L."/>
            <person name="Westerberg I."/>
            <person name="Brannstrom I.O."/>
            <person name="Guillou S."/>
            <person name="Cros-Aarteil S."/>
            <person name="Calhoun S."/>
            <person name="Kuo A."/>
            <person name="Mondo S."/>
            <person name="Pangilinan J."/>
            <person name="Riley R."/>
            <person name="Labutti K."/>
            <person name="Andreopoulos B."/>
            <person name="Lipzen A."/>
            <person name="Chen C."/>
            <person name="Yanf M."/>
            <person name="Daum C."/>
            <person name="Ng V."/>
            <person name="Clum A."/>
            <person name="Steindorff A."/>
            <person name="Ohm R."/>
            <person name="Martin F."/>
            <person name="Silar P."/>
            <person name="Natvig D."/>
            <person name="Lalanne C."/>
            <person name="Gautier V."/>
            <person name="Ament-Velasquez S.L."/>
            <person name="Kruys A."/>
            <person name="Hutchinson M.I."/>
            <person name="Powell A.J."/>
            <person name="Barry K."/>
            <person name="Miller A.N."/>
            <person name="Grigoriev I.V."/>
            <person name="Debuchy R."/>
            <person name="Gladieux P."/>
            <person name="Thoren M.H."/>
            <person name="Johannesson H."/>
        </authorList>
    </citation>
    <scope>NUCLEOTIDE SEQUENCE</scope>
    <source>
        <strain evidence="8">CBS 955.72</strain>
    </source>
</reference>
<dbReference type="PANTHER" id="PTHR31645:SF3">
    <property type="entry name" value="OLIGOPEPTIDE TRANSPORTER"/>
    <property type="match status" value="1"/>
</dbReference>
<name>A0AAJ0HXE9_9PEZI</name>
<evidence type="ECO:0000256" key="6">
    <source>
        <dbReference type="ARBA" id="ARBA00023136"/>
    </source>
</evidence>
<keyword evidence="4 7" id="KW-0812">Transmembrane</keyword>
<dbReference type="InterPro" id="IPR045035">
    <property type="entry name" value="YSL-like"/>
</dbReference>
<organism evidence="8 9">
    <name type="scientific">Lasiosphaeria hispida</name>
    <dbReference type="NCBI Taxonomy" id="260671"/>
    <lineage>
        <taxon>Eukaryota</taxon>
        <taxon>Fungi</taxon>
        <taxon>Dikarya</taxon>
        <taxon>Ascomycota</taxon>
        <taxon>Pezizomycotina</taxon>
        <taxon>Sordariomycetes</taxon>
        <taxon>Sordariomycetidae</taxon>
        <taxon>Sordariales</taxon>
        <taxon>Lasiosphaeriaceae</taxon>
        <taxon>Lasiosphaeria</taxon>
    </lineage>
</organism>
<feature type="non-terminal residue" evidence="8">
    <location>
        <position position="1"/>
    </location>
</feature>
<dbReference type="Proteomes" id="UP001275084">
    <property type="component" value="Unassembled WGS sequence"/>
</dbReference>
<evidence type="ECO:0000313" key="8">
    <source>
        <dbReference type="EMBL" id="KAK3364675.1"/>
    </source>
</evidence>
<comment type="caution">
    <text evidence="8">The sequence shown here is derived from an EMBL/GenBank/DDBJ whole genome shotgun (WGS) entry which is preliminary data.</text>
</comment>
<proteinExistence type="inferred from homology"/>
<keyword evidence="6 7" id="KW-0472">Membrane</keyword>
<feature type="transmembrane region" description="Helical" evidence="7">
    <location>
        <begin position="49"/>
        <end position="70"/>
    </location>
</feature>
<keyword evidence="5 7" id="KW-1133">Transmembrane helix</keyword>
<feature type="transmembrane region" description="Helical" evidence="7">
    <location>
        <begin position="15"/>
        <end position="37"/>
    </location>
</feature>
<evidence type="ECO:0000256" key="7">
    <source>
        <dbReference type="SAM" id="Phobius"/>
    </source>
</evidence>
<comment type="similarity">
    <text evidence="2">Belongs to the oligopeptide OPT transporter family.</text>
</comment>
<dbReference type="InterPro" id="IPR004813">
    <property type="entry name" value="OPT"/>
</dbReference>
<dbReference type="GO" id="GO:0035673">
    <property type="term" value="F:oligopeptide transmembrane transporter activity"/>
    <property type="evidence" value="ECO:0007669"/>
    <property type="project" value="InterPro"/>
</dbReference>
<dbReference type="Pfam" id="PF03169">
    <property type="entry name" value="OPT"/>
    <property type="match status" value="1"/>
</dbReference>
<accession>A0AAJ0HXE9</accession>
<evidence type="ECO:0000256" key="1">
    <source>
        <dbReference type="ARBA" id="ARBA00004141"/>
    </source>
</evidence>
<evidence type="ECO:0000256" key="3">
    <source>
        <dbReference type="ARBA" id="ARBA00022448"/>
    </source>
</evidence>
<protein>
    <submittedName>
        <fullName evidence="8">OPT oligopeptide transporter protein-domain-containing protein</fullName>
    </submittedName>
</protein>
<dbReference type="AlphaFoldDB" id="A0AAJ0HXE9"/>
<dbReference type="PANTHER" id="PTHR31645">
    <property type="entry name" value="OLIGOPEPTIDE TRANSPORTER YGL114W-RELATED"/>
    <property type="match status" value="1"/>
</dbReference>
<dbReference type="GO" id="GO:0000329">
    <property type="term" value="C:fungal-type vacuole membrane"/>
    <property type="evidence" value="ECO:0007669"/>
    <property type="project" value="TreeGrafter"/>
</dbReference>
<comment type="subcellular location">
    <subcellularLocation>
        <location evidence="1">Membrane</location>
        <topology evidence="1">Multi-pass membrane protein</topology>
    </subcellularLocation>
</comment>
<dbReference type="EMBL" id="JAUIQD010000001">
    <property type="protein sequence ID" value="KAK3364675.1"/>
    <property type="molecule type" value="Genomic_DNA"/>
</dbReference>
<reference evidence="8" key="1">
    <citation type="journal article" date="2023" name="Mol. Phylogenet. Evol.">
        <title>Genome-scale phylogeny and comparative genomics of the fungal order Sordariales.</title>
        <authorList>
            <person name="Hensen N."/>
            <person name="Bonometti L."/>
            <person name="Westerberg I."/>
            <person name="Brannstrom I.O."/>
            <person name="Guillou S."/>
            <person name="Cros-Aarteil S."/>
            <person name="Calhoun S."/>
            <person name="Haridas S."/>
            <person name="Kuo A."/>
            <person name="Mondo S."/>
            <person name="Pangilinan J."/>
            <person name="Riley R."/>
            <person name="LaButti K."/>
            <person name="Andreopoulos B."/>
            <person name="Lipzen A."/>
            <person name="Chen C."/>
            <person name="Yan M."/>
            <person name="Daum C."/>
            <person name="Ng V."/>
            <person name="Clum A."/>
            <person name="Steindorff A."/>
            <person name="Ohm R.A."/>
            <person name="Martin F."/>
            <person name="Silar P."/>
            <person name="Natvig D.O."/>
            <person name="Lalanne C."/>
            <person name="Gautier V."/>
            <person name="Ament-Velasquez S.L."/>
            <person name="Kruys A."/>
            <person name="Hutchinson M.I."/>
            <person name="Powell A.J."/>
            <person name="Barry K."/>
            <person name="Miller A.N."/>
            <person name="Grigoriev I.V."/>
            <person name="Debuchy R."/>
            <person name="Gladieux P."/>
            <person name="Hiltunen Thoren M."/>
            <person name="Johannesson H."/>
        </authorList>
    </citation>
    <scope>NUCLEOTIDE SEQUENCE</scope>
    <source>
        <strain evidence="8">CBS 955.72</strain>
    </source>
</reference>
<keyword evidence="3" id="KW-0813">Transport</keyword>
<feature type="transmembrane region" description="Helical" evidence="7">
    <location>
        <begin position="90"/>
        <end position="108"/>
    </location>
</feature>